<dbReference type="InterPro" id="IPR054156">
    <property type="entry name" value="YxaF_TetR_C"/>
</dbReference>
<accession>A0ABW6SL69</accession>
<dbReference type="Proteomes" id="UP001602013">
    <property type="component" value="Unassembled WGS sequence"/>
</dbReference>
<proteinExistence type="predicted"/>
<dbReference type="RefSeq" id="WP_387409814.1">
    <property type="nucleotide sequence ID" value="NZ_JBIASD010000004.1"/>
</dbReference>
<dbReference type="PANTHER" id="PTHR47506:SF3">
    <property type="entry name" value="HTH-TYPE TRANSCRIPTIONAL REGULATOR LMRA"/>
    <property type="match status" value="1"/>
</dbReference>
<evidence type="ECO:0000313" key="4">
    <source>
        <dbReference type="EMBL" id="MFF3665710.1"/>
    </source>
</evidence>
<protein>
    <submittedName>
        <fullName evidence="4">TetR/AcrR family transcriptional regulator</fullName>
    </submittedName>
</protein>
<dbReference type="SUPFAM" id="SSF48498">
    <property type="entry name" value="Tetracyclin repressor-like, C-terminal domain"/>
    <property type="match status" value="1"/>
</dbReference>
<keyword evidence="2" id="KW-0804">Transcription</keyword>
<evidence type="ECO:0000259" key="3">
    <source>
        <dbReference type="Pfam" id="PF21993"/>
    </source>
</evidence>
<dbReference type="Pfam" id="PF21993">
    <property type="entry name" value="TetR_C_13_2"/>
    <property type="match status" value="1"/>
</dbReference>
<evidence type="ECO:0000256" key="2">
    <source>
        <dbReference type="ARBA" id="ARBA00023163"/>
    </source>
</evidence>
<keyword evidence="5" id="KW-1185">Reference proteome</keyword>
<dbReference type="PANTHER" id="PTHR47506">
    <property type="entry name" value="TRANSCRIPTIONAL REGULATORY PROTEIN"/>
    <property type="match status" value="1"/>
</dbReference>
<evidence type="ECO:0000313" key="5">
    <source>
        <dbReference type="Proteomes" id="UP001602013"/>
    </source>
</evidence>
<feature type="domain" description="Transcriptional regulator LmrA/YxaF-like C-terminal" evidence="3">
    <location>
        <begin position="87"/>
        <end position="191"/>
    </location>
</feature>
<gene>
    <name evidence="4" type="ORF">ACFYXI_08950</name>
</gene>
<dbReference type="InterPro" id="IPR009057">
    <property type="entry name" value="Homeodomain-like_sf"/>
</dbReference>
<comment type="caution">
    <text evidence="4">The sequence shown here is derived from an EMBL/GenBank/DDBJ whole genome shotgun (WGS) entry which is preliminary data.</text>
</comment>
<sequence>MSLAAATRSGGTSSGTGTSIWSAWGTRIRRRGLAGSTVRDLAAHSGAPLGSTYHYFPRGKQQLAAEAVRFAGDLVTRILEKELEAGPVAGLRAFLALWRKTVIDSDFTAGCPVLAIAVEEPPNDAAPEAITAAAEVFTSWEGLLSASLRDRGAVPEQAARLATLIVAAVEGSVAICRAKRDIQPLDDIAAQLEILVHAAIAE</sequence>
<evidence type="ECO:0000256" key="1">
    <source>
        <dbReference type="ARBA" id="ARBA00023015"/>
    </source>
</evidence>
<reference evidence="4 5" key="1">
    <citation type="submission" date="2024-10" db="EMBL/GenBank/DDBJ databases">
        <title>The Natural Products Discovery Center: Release of the First 8490 Sequenced Strains for Exploring Actinobacteria Biosynthetic Diversity.</title>
        <authorList>
            <person name="Kalkreuter E."/>
            <person name="Kautsar S.A."/>
            <person name="Yang D."/>
            <person name="Bader C.D."/>
            <person name="Teijaro C.N."/>
            <person name="Fluegel L."/>
            <person name="Davis C.M."/>
            <person name="Simpson J.R."/>
            <person name="Lauterbach L."/>
            <person name="Steele A.D."/>
            <person name="Gui C."/>
            <person name="Meng S."/>
            <person name="Li G."/>
            <person name="Viehrig K."/>
            <person name="Ye F."/>
            <person name="Su P."/>
            <person name="Kiefer A.F."/>
            <person name="Nichols A."/>
            <person name="Cepeda A.J."/>
            <person name="Yan W."/>
            <person name="Fan B."/>
            <person name="Jiang Y."/>
            <person name="Adhikari A."/>
            <person name="Zheng C.-J."/>
            <person name="Schuster L."/>
            <person name="Cowan T.M."/>
            <person name="Smanski M.J."/>
            <person name="Chevrette M.G."/>
            <person name="De Carvalho L.P.S."/>
            <person name="Shen B."/>
        </authorList>
    </citation>
    <scope>NUCLEOTIDE SEQUENCE [LARGE SCALE GENOMIC DNA]</scope>
    <source>
        <strain evidence="4 5">NPDC002173</strain>
    </source>
</reference>
<dbReference type="SUPFAM" id="SSF46689">
    <property type="entry name" value="Homeodomain-like"/>
    <property type="match status" value="1"/>
</dbReference>
<keyword evidence="1" id="KW-0805">Transcription regulation</keyword>
<dbReference type="Gene3D" id="1.10.357.10">
    <property type="entry name" value="Tetracycline Repressor, domain 2"/>
    <property type="match status" value="1"/>
</dbReference>
<name>A0ABW6SL69_9ACTN</name>
<dbReference type="InterPro" id="IPR036271">
    <property type="entry name" value="Tet_transcr_reg_TetR-rel_C_sf"/>
</dbReference>
<dbReference type="EMBL" id="JBIASD010000004">
    <property type="protein sequence ID" value="MFF3665710.1"/>
    <property type="molecule type" value="Genomic_DNA"/>
</dbReference>
<organism evidence="4 5">
    <name type="scientific">Microtetraspora malaysiensis</name>
    <dbReference type="NCBI Taxonomy" id="161358"/>
    <lineage>
        <taxon>Bacteria</taxon>
        <taxon>Bacillati</taxon>
        <taxon>Actinomycetota</taxon>
        <taxon>Actinomycetes</taxon>
        <taxon>Streptosporangiales</taxon>
        <taxon>Streptosporangiaceae</taxon>
        <taxon>Microtetraspora</taxon>
    </lineage>
</organism>